<reference evidence="2" key="1">
    <citation type="submission" date="2018-06" db="EMBL/GenBank/DDBJ databases">
        <authorList>
            <person name="Zhirakovskaya E."/>
        </authorList>
    </citation>
    <scope>NUCLEOTIDE SEQUENCE</scope>
</reference>
<dbReference type="Pfam" id="PF07732">
    <property type="entry name" value="Cu-oxidase_3"/>
    <property type="match status" value="1"/>
</dbReference>
<proteinExistence type="predicted"/>
<feature type="non-terminal residue" evidence="2">
    <location>
        <position position="130"/>
    </location>
</feature>
<evidence type="ECO:0000259" key="1">
    <source>
        <dbReference type="Pfam" id="PF07732"/>
    </source>
</evidence>
<dbReference type="AlphaFoldDB" id="A0A3B0ZAF2"/>
<dbReference type="SUPFAM" id="SSF49503">
    <property type="entry name" value="Cupredoxins"/>
    <property type="match status" value="1"/>
</dbReference>
<accession>A0A3B0ZAF2</accession>
<sequence>MTFTNYNSALFCAITPLLILLSGCSQDEPRNEKTQDIVSKNVRSLQIAQDINPDPRIVEINLQAKESTIEIAQGVFSRVYTYNGVVPGPVIKTNIGDTLIVHFTNNLPEPTTIHWHGLRVPADMDGSTLS</sequence>
<name>A0A3B0ZAF2_9ZZZZ</name>
<dbReference type="PANTHER" id="PTHR11709">
    <property type="entry name" value="MULTI-COPPER OXIDASE"/>
    <property type="match status" value="1"/>
</dbReference>
<dbReference type="EMBL" id="UOFP01000046">
    <property type="protein sequence ID" value="VAW84457.1"/>
    <property type="molecule type" value="Genomic_DNA"/>
</dbReference>
<dbReference type="InterPro" id="IPR045087">
    <property type="entry name" value="Cu-oxidase_fam"/>
</dbReference>
<evidence type="ECO:0000313" key="2">
    <source>
        <dbReference type="EMBL" id="VAW84457.1"/>
    </source>
</evidence>
<protein>
    <submittedName>
        <fullName evidence="2">Multicopper oxidase</fullName>
    </submittedName>
</protein>
<dbReference type="Gene3D" id="2.60.40.420">
    <property type="entry name" value="Cupredoxins - blue copper proteins"/>
    <property type="match status" value="1"/>
</dbReference>
<organism evidence="2">
    <name type="scientific">hydrothermal vent metagenome</name>
    <dbReference type="NCBI Taxonomy" id="652676"/>
    <lineage>
        <taxon>unclassified sequences</taxon>
        <taxon>metagenomes</taxon>
        <taxon>ecological metagenomes</taxon>
    </lineage>
</organism>
<dbReference type="GO" id="GO:0005507">
    <property type="term" value="F:copper ion binding"/>
    <property type="evidence" value="ECO:0007669"/>
    <property type="project" value="InterPro"/>
</dbReference>
<gene>
    <name evidence="2" type="ORF">MNBD_GAMMA18-2415</name>
</gene>
<feature type="domain" description="Plastocyanin-like" evidence="1">
    <location>
        <begin position="65"/>
        <end position="127"/>
    </location>
</feature>
<dbReference type="InterPro" id="IPR008972">
    <property type="entry name" value="Cupredoxin"/>
</dbReference>
<dbReference type="GO" id="GO:0016491">
    <property type="term" value="F:oxidoreductase activity"/>
    <property type="evidence" value="ECO:0007669"/>
    <property type="project" value="TreeGrafter"/>
</dbReference>
<dbReference type="InterPro" id="IPR011707">
    <property type="entry name" value="Cu-oxidase-like_N"/>
</dbReference>